<dbReference type="SUPFAM" id="SSF51197">
    <property type="entry name" value="Clavaminate synthase-like"/>
    <property type="match status" value="1"/>
</dbReference>
<gene>
    <name evidence="7" type="ORF">BHQ10_008544</name>
</gene>
<dbReference type="InterPro" id="IPR026992">
    <property type="entry name" value="DIOX_N"/>
</dbReference>
<accession>A0A364L9P4</accession>
<keyword evidence="3 5" id="KW-0560">Oxidoreductase</keyword>
<dbReference type="Pfam" id="PF03171">
    <property type="entry name" value="2OG-FeII_Oxy"/>
    <property type="match status" value="1"/>
</dbReference>
<dbReference type="OrthoDB" id="288590at2759"/>
<keyword evidence="4 5" id="KW-0408">Iron</keyword>
<comment type="caution">
    <text evidence="7">The sequence shown here is derived from an EMBL/GenBank/DDBJ whole genome shotgun (WGS) entry which is preliminary data.</text>
</comment>
<evidence type="ECO:0000313" key="8">
    <source>
        <dbReference type="Proteomes" id="UP000249363"/>
    </source>
</evidence>
<proteinExistence type="inferred from homology"/>
<evidence type="ECO:0000256" key="5">
    <source>
        <dbReference type="RuleBase" id="RU003682"/>
    </source>
</evidence>
<dbReference type="PANTHER" id="PTHR10209">
    <property type="entry name" value="OXIDOREDUCTASE, 2OG-FE II OXYGENASE FAMILY PROTEIN"/>
    <property type="match status" value="1"/>
</dbReference>
<organism evidence="7 8">
    <name type="scientific">Talaromyces amestolkiae</name>
    <dbReference type="NCBI Taxonomy" id="1196081"/>
    <lineage>
        <taxon>Eukaryota</taxon>
        <taxon>Fungi</taxon>
        <taxon>Dikarya</taxon>
        <taxon>Ascomycota</taxon>
        <taxon>Pezizomycotina</taxon>
        <taxon>Eurotiomycetes</taxon>
        <taxon>Eurotiomycetidae</taxon>
        <taxon>Eurotiales</taxon>
        <taxon>Trichocomaceae</taxon>
        <taxon>Talaromyces</taxon>
        <taxon>Talaromyces sect. Talaromyces</taxon>
    </lineage>
</organism>
<reference evidence="7 8" key="1">
    <citation type="journal article" date="2017" name="Biotechnol. Biofuels">
        <title>Differential beta-glucosidase expression as a function of carbon source availability in Talaromyces amestolkiae: a genomic and proteomic approach.</title>
        <authorList>
            <person name="de Eugenio L.I."/>
            <person name="Mendez-Liter J.A."/>
            <person name="Nieto-Dominguez M."/>
            <person name="Alonso L."/>
            <person name="Gil-Munoz J."/>
            <person name="Barriuso J."/>
            <person name="Prieto A."/>
            <person name="Martinez M.J."/>
        </authorList>
    </citation>
    <scope>NUCLEOTIDE SEQUENCE [LARGE SCALE GENOMIC DNA]</scope>
    <source>
        <strain evidence="7 8">CIB</strain>
    </source>
</reference>
<comment type="similarity">
    <text evidence="1 5">Belongs to the iron/ascorbate-dependent oxidoreductase family.</text>
</comment>
<evidence type="ECO:0000313" key="7">
    <source>
        <dbReference type="EMBL" id="RAO72532.1"/>
    </source>
</evidence>
<dbReference type="PRINTS" id="PR00682">
    <property type="entry name" value="IPNSYNTHASE"/>
</dbReference>
<dbReference type="GO" id="GO:0044283">
    <property type="term" value="P:small molecule biosynthetic process"/>
    <property type="evidence" value="ECO:0007669"/>
    <property type="project" value="UniProtKB-ARBA"/>
</dbReference>
<evidence type="ECO:0000259" key="6">
    <source>
        <dbReference type="PROSITE" id="PS51471"/>
    </source>
</evidence>
<dbReference type="GeneID" id="63797758"/>
<evidence type="ECO:0000256" key="4">
    <source>
        <dbReference type="ARBA" id="ARBA00023004"/>
    </source>
</evidence>
<dbReference type="Pfam" id="PF14226">
    <property type="entry name" value="DIOX_N"/>
    <property type="match status" value="1"/>
</dbReference>
<dbReference type="STRING" id="1196081.A0A364L9P4"/>
<dbReference type="PROSITE" id="PS51471">
    <property type="entry name" value="FE2OG_OXY"/>
    <property type="match status" value="1"/>
</dbReference>
<protein>
    <recommendedName>
        <fullName evidence="6">Fe2OG dioxygenase domain-containing protein</fullName>
    </recommendedName>
</protein>
<dbReference type="GO" id="GO:0046872">
    <property type="term" value="F:metal ion binding"/>
    <property type="evidence" value="ECO:0007669"/>
    <property type="project" value="UniProtKB-KW"/>
</dbReference>
<dbReference type="InterPro" id="IPR005123">
    <property type="entry name" value="Oxoglu/Fe-dep_dioxygenase_dom"/>
</dbReference>
<feature type="domain" description="Fe2OG dioxygenase" evidence="6">
    <location>
        <begin position="212"/>
        <end position="319"/>
    </location>
</feature>
<dbReference type="PANTHER" id="PTHR10209:SF881">
    <property type="entry name" value="FI07970P-RELATED"/>
    <property type="match status" value="1"/>
</dbReference>
<dbReference type="AlphaFoldDB" id="A0A364L9P4"/>
<evidence type="ECO:0000256" key="3">
    <source>
        <dbReference type="ARBA" id="ARBA00023002"/>
    </source>
</evidence>
<evidence type="ECO:0000256" key="2">
    <source>
        <dbReference type="ARBA" id="ARBA00022723"/>
    </source>
</evidence>
<dbReference type="Proteomes" id="UP000249363">
    <property type="component" value="Unassembled WGS sequence"/>
</dbReference>
<dbReference type="InterPro" id="IPR027443">
    <property type="entry name" value="IPNS-like_sf"/>
</dbReference>
<evidence type="ECO:0000256" key="1">
    <source>
        <dbReference type="ARBA" id="ARBA00008056"/>
    </source>
</evidence>
<dbReference type="InterPro" id="IPR044861">
    <property type="entry name" value="IPNS-like_FE2OG_OXY"/>
</dbReference>
<name>A0A364L9P4_TALAM</name>
<dbReference type="EMBL" id="MIKG01000019">
    <property type="protein sequence ID" value="RAO72532.1"/>
    <property type="molecule type" value="Genomic_DNA"/>
</dbReference>
<dbReference type="GO" id="GO:0016491">
    <property type="term" value="F:oxidoreductase activity"/>
    <property type="evidence" value="ECO:0007669"/>
    <property type="project" value="UniProtKB-KW"/>
</dbReference>
<keyword evidence="8" id="KW-1185">Reference proteome</keyword>
<dbReference type="RefSeq" id="XP_040737046.1">
    <property type="nucleotide sequence ID" value="XM_040881361.1"/>
</dbReference>
<dbReference type="Gene3D" id="2.60.120.330">
    <property type="entry name" value="B-lactam Antibiotic, Isopenicillin N Synthase, Chain"/>
    <property type="match status" value="1"/>
</dbReference>
<sequence length="363" mass="40963">MPAVTEEGYTYVELRTLNGPEYRRVSTQPPRLPTEDEIPVIDLSLIDGDLQSRKELASQIRKAAQSTGFFYVKNHGLPEDLIENALSQIKRFFAQSDEEKEKVSYRKSKVAEGFHGVGSTQINLKETKDKKETFSIRYDPQNDPTVANPEELLANKAYSYGGDEFLWEGTRHLPGFRETIIEFWQRRLTLARKLVSIFALALNLSEDYFDKMITHPGADAVYIHYPGVGDDGAKDVDVGIGSHTDIQCVTLLWQDMSGGLQVLSANDEWLDARPIPGTLVVNIGDFLSRLSNNTFKSTVHRVYNRQSASRYSMPFFLGFNPDAICEVVPSCIDENHPALFKPISCGEWHRSRLTLVQQKTPAN</sequence>
<keyword evidence="2 5" id="KW-0479">Metal-binding</keyword>